<dbReference type="Pfam" id="PF00196">
    <property type="entry name" value="GerE"/>
    <property type="match status" value="1"/>
</dbReference>
<dbReference type="AlphaFoldDB" id="A0A858R549"/>
<evidence type="ECO:0000313" key="4">
    <source>
        <dbReference type="EMBL" id="QJE72196.1"/>
    </source>
</evidence>
<evidence type="ECO:0000256" key="2">
    <source>
        <dbReference type="SAM" id="MobiDB-lite"/>
    </source>
</evidence>
<dbReference type="CDD" id="cd06170">
    <property type="entry name" value="LuxR_C_like"/>
    <property type="match status" value="1"/>
</dbReference>
<dbReference type="EMBL" id="CP051775">
    <property type="protein sequence ID" value="QJE72196.1"/>
    <property type="molecule type" value="Genomic_DNA"/>
</dbReference>
<dbReference type="SMART" id="SM00421">
    <property type="entry name" value="HTH_LUXR"/>
    <property type="match status" value="1"/>
</dbReference>
<dbReference type="InterPro" id="IPR016032">
    <property type="entry name" value="Sig_transdc_resp-reg_C-effctor"/>
</dbReference>
<reference evidence="4" key="1">
    <citation type="submission" date="2020-04" db="EMBL/GenBank/DDBJ databases">
        <title>A desert anoxygenic phototrophic bacterium fixes CO2 using RubisCO under aerobic conditions.</title>
        <authorList>
            <person name="Tang K."/>
        </authorList>
    </citation>
    <scope>NUCLEOTIDE SEQUENCE [LARGE SCALE GENOMIC DNA]</scope>
    <source>
        <strain evidence="4">MIMtkB3</strain>
    </source>
</reference>
<dbReference type="KEGG" id="acru:HHL28_02955"/>
<name>A0A858R549_9PROT</name>
<accession>A0A858R549</accession>
<dbReference type="PANTHER" id="PTHR43214">
    <property type="entry name" value="TWO-COMPONENT RESPONSE REGULATOR"/>
    <property type="match status" value="1"/>
</dbReference>
<dbReference type="PRINTS" id="PR00038">
    <property type="entry name" value="HTHLUXR"/>
</dbReference>
<evidence type="ECO:0000259" key="3">
    <source>
        <dbReference type="PROSITE" id="PS50043"/>
    </source>
</evidence>
<keyword evidence="5" id="KW-1185">Reference proteome</keyword>
<feature type="domain" description="HTH luxR-type" evidence="3">
    <location>
        <begin position="49"/>
        <end position="114"/>
    </location>
</feature>
<dbReference type="InterPro" id="IPR039420">
    <property type="entry name" value="WalR-like"/>
</dbReference>
<dbReference type="PANTHER" id="PTHR43214:SF42">
    <property type="entry name" value="TRANSCRIPTIONAL REGULATORY PROTEIN DESR"/>
    <property type="match status" value="1"/>
</dbReference>
<dbReference type="PROSITE" id="PS50043">
    <property type="entry name" value="HTH_LUXR_2"/>
    <property type="match status" value="1"/>
</dbReference>
<dbReference type="SUPFAM" id="SSF46894">
    <property type="entry name" value="C-terminal effector domain of the bipartite response regulators"/>
    <property type="match status" value="1"/>
</dbReference>
<dbReference type="InterPro" id="IPR000792">
    <property type="entry name" value="Tscrpt_reg_LuxR_C"/>
</dbReference>
<protein>
    <submittedName>
        <fullName evidence="4">Helix-turn-helix transcriptional regulator</fullName>
    </submittedName>
</protein>
<gene>
    <name evidence="4" type="ORF">HHL28_02955</name>
</gene>
<feature type="region of interest" description="Disordered" evidence="2">
    <location>
        <begin position="181"/>
        <end position="203"/>
    </location>
</feature>
<evidence type="ECO:0000313" key="5">
    <source>
        <dbReference type="Proteomes" id="UP000501891"/>
    </source>
</evidence>
<dbReference type="GO" id="GO:0006355">
    <property type="term" value="P:regulation of DNA-templated transcription"/>
    <property type="evidence" value="ECO:0007669"/>
    <property type="project" value="InterPro"/>
</dbReference>
<proteinExistence type="predicted"/>
<dbReference type="Gene3D" id="1.10.10.10">
    <property type="entry name" value="Winged helix-like DNA-binding domain superfamily/Winged helix DNA-binding domain"/>
    <property type="match status" value="1"/>
</dbReference>
<keyword evidence="1" id="KW-0238">DNA-binding</keyword>
<evidence type="ECO:0000256" key="1">
    <source>
        <dbReference type="ARBA" id="ARBA00023125"/>
    </source>
</evidence>
<dbReference type="Proteomes" id="UP000501891">
    <property type="component" value="Chromosome"/>
</dbReference>
<sequence length="203" mass="21701">MAKRTDDELIAAALAYDAALADEDQAAIALALSKFRETCARYRAAGHEAGNVLSALTPTQLGILTRMSAGDSNVEIAEALGIKAGTLKVHATAIFKALDVRNRIQAIDTYWRAMGEPRGIEGKLSQLPKLANLFRPGENSRSNSNSNSPGNLNYALAAMRAGDEGDLVAIDRLQEAGIFESLPDVETPAPAASEKPQRARREK</sequence>
<dbReference type="InterPro" id="IPR036388">
    <property type="entry name" value="WH-like_DNA-bd_sf"/>
</dbReference>
<dbReference type="GO" id="GO:0003677">
    <property type="term" value="F:DNA binding"/>
    <property type="evidence" value="ECO:0007669"/>
    <property type="project" value="UniProtKB-KW"/>
</dbReference>
<organism evidence="4 5">
    <name type="scientific">Aerophototrophica crusticola</name>
    <dbReference type="NCBI Taxonomy" id="1709002"/>
    <lineage>
        <taxon>Bacteria</taxon>
        <taxon>Pseudomonadati</taxon>
        <taxon>Pseudomonadota</taxon>
        <taxon>Alphaproteobacteria</taxon>
        <taxon>Rhodospirillales</taxon>
        <taxon>Rhodospirillaceae</taxon>
        <taxon>Aerophototrophica</taxon>
    </lineage>
</organism>